<evidence type="ECO:0000256" key="1">
    <source>
        <dbReference type="ARBA" id="ARBA00004167"/>
    </source>
</evidence>
<protein>
    <submittedName>
        <fullName evidence="7">Energy transducer TonB</fullName>
    </submittedName>
</protein>
<gene>
    <name evidence="7" type="ORF">MUN53_05955</name>
</gene>
<dbReference type="RefSeq" id="WP_243323891.1">
    <property type="nucleotide sequence ID" value="NZ_JAKZMM010000011.1"/>
</dbReference>
<evidence type="ECO:0000256" key="6">
    <source>
        <dbReference type="SAM" id="Phobius"/>
    </source>
</evidence>
<feature type="compositionally biased region" description="Basic and acidic residues" evidence="5">
    <location>
        <begin position="97"/>
        <end position="134"/>
    </location>
</feature>
<feature type="region of interest" description="Disordered" evidence="5">
    <location>
        <begin position="158"/>
        <end position="190"/>
    </location>
</feature>
<accession>A0ABT0C0K4</accession>
<feature type="transmembrane region" description="Helical" evidence="6">
    <location>
        <begin position="7"/>
        <end position="28"/>
    </location>
</feature>
<keyword evidence="8" id="KW-1185">Reference proteome</keyword>
<comment type="subcellular location">
    <subcellularLocation>
        <location evidence="1">Membrane</location>
        <topology evidence="1">Single-pass membrane protein</topology>
    </subcellularLocation>
</comment>
<feature type="compositionally biased region" description="Polar residues" evidence="5">
    <location>
        <begin position="161"/>
        <end position="180"/>
    </location>
</feature>
<comment type="caution">
    <text evidence="7">The sequence shown here is derived from an EMBL/GenBank/DDBJ whole genome shotgun (WGS) entry which is preliminary data.</text>
</comment>
<feature type="compositionally biased region" description="Polar residues" evidence="5">
    <location>
        <begin position="52"/>
        <end position="66"/>
    </location>
</feature>
<reference evidence="7 8" key="1">
    <citation type="submission" date="2022-03" db="EMBL/GenBank/DDBJ databases">
        <title>Parabacteroides sp. nov. isolated from swine feces.</title>
        <authorList>
            <person name="Bak J.E."/>
        </authorList>
    </citation>
    <scope>NUCLEOTIDE SEQUENCE [LARGE SCALE GENOMIC DNA]</scope>
    <source>
        <strain evidence="7 8">AGMB00274</strain>
    </source>
</reference>
<dbReference type="EMBL" id="JAKZMM010000011">
    <property type="protein sequence ID" value="MCJ2380161.1"/>
    <property type="molecule type" value="Genomic_DNA"/>
</dbReference>
<proteinExistence type="predicted"/>
<feature type="region of interest" description="Disordered" evidence="5">
    <location>
        <begin position="52"/>
        <end position="134"/>
    </location>
</feature>
<dbReference type="Proteomes" id="UP001165444">
    <property type="component" value="Unassembled WGS sequence"/>
</dbReference>
<sequence length="282" mass="30564">MFNKDDIYGAIGSLAFHAVIFLILWFTVLKTVVPEEDGGVLVNFGNVDSSAGTFEPQYTGQQLPQETTTPPPPTPTPKVETPKEDLLTQDLEESVSLDDKKKEEEKRKKEEEEKKRKEAEEKERIRKQKEAEAKRIAEEQRKKAEAISNKVAGAFGIGSAEGNNQGDAETGTGNQGSPFGNSDHGENDGIGGYGSFNLNGRSIGAGGLPRPAYTIQEEGKIVINITVNPKGKVIFAEIGRGTNIDNASMRKSALEAAKRATFNSISGANNQSGTITYVYKLK</sequence>
<dbReference type="NCBIfam" id="TIGR01352">
    <property type="entry name" value="tonB_Cterm"/>
    <property type="match status" value="1"/>
</dbReference>
<dbReference type="InterPro" id="IPR006260">
    <property type="entry name" value="TonB/TolA_C"/>
</dbReference>
<keyword evidence="3 6" id="KW-1133">Transmembrane helix</keyword>
<organism evidence="7 8">
    <name type="scientific">Parabacteroides faecalis</name>
    <dbReference type="NCBI Taxonomy" id="2924040"/>
    <lineage>
        <taxon>Bacteria</taxon>
        <taxon>Pseudomonadati</taxon>
        <taxon>Bacteroidota</taxon>
        <taxon>Bacteroidia</taxon>
        <taxon>Bacteroidales</taxon>
        <taxon>Tannerellaceae</taxon>
        <taxon>Parabacteroides</taxon>
    </lineage>
</organism>
<name>A0ABT0C0K4_9BACT</name>
<keyword evidence="2 6" id="KW-0812">Transmembrane</keyword>
<evidence type="ECO:0000256" key="3">
    <source>
        <dbReference type="ARBA" id="ARBA00022989"/>
    </source>
</evidence>
<evidence type="ECO:0000313" key="8">
    <source>
        <dbReference type="Proteomes" id="UP001165444"/>
    </source>
</evidence>
<evidence type="ECO:0000313" key="7">
    <source>
        <dbReference type="EMBL" id="MCJ2380161.1"/>
    </source>
</evidence>
<evidence type="ECO:0000256" key="5">
    <source>
        <dbReference type="SAM" id="MobiDB-lite"/>
    </source>
</evidence>
<evidence type="ECO:0000256" key="4">
    <source>
        <dbReference type="ARBA" id="ARBA00023136"/>
    </source>
</evidence>
<keyword evidence="4 6" id="KW-0472">Membrane</keyword>
<evidence type="ECO:0000256" key="2">
    <source>
        <dbReference type="ARBA" id="ARBA00022692"/>
    </source>
</evidence>